<dbReference type="STRING" id="870908.SAMN04488044_0885"/>
<dbReference type="PANTHER" id="PTHR33990:SF1">
    <property type="entry name" value="PROTEIN YJDN"/>
    <property type="match status" value="1"/>
</dbReference>
<dbReference type="Proteomes" id="UP000184211">
    <property type="component" value="Unassembled WGS sequence"/>
</dbReference>
<name>A0A1M5K8F9_9RHOB</name>
<dbReference type="Gene3D" id="3.10.180.10">
    <property type="entry name" value="2,3-Dihydroxybiphenyl 1,2-Dioxygenase, domain 1"/>
    <property type="match status" value="1"/>
</dbReference>
<protein>
    <submittedName>
        <fullName evidence="2">PhnB protein</fullName>
    </submittedName>
</protein>
<dbReference type="AlphaFoldDB" id="A0A1M5K8F9"/>
<reference evidence="3" key="1">
    <citation type="submission" date="2016-11" db="EMBL/GenBank/DDBJ databases">
        <authorList>
            <person name="Varghese N."/>
            <person name="Submissions S."/>
        </authorList>
    </citation>
    <scope>NUCLEOTIDE SEQUENCE [LARGE SCALE GENOMIC DNA]</scope>
    <source>
        <strain evidence="3">DSM 28223</strain>
    </source>
</reference>
<evidence type="ECO:0000313" key="2">
    <source>
        <dbReference type="EMBL" id="SHG48463.1"/>
    </source>
</evidence>
<evidence type="ECO:0000313" key="3">
    <source>
        <dbReference type="Proteomes" id="UP000184211"/>
    </source>
</evidence>
<dbReference type="InterPro" id="IPR004360">
    <property type="entry name" value="Glyas_Fos-R_dOase_dom"/>
</dbReference>
<dbReference type="Pfam" id="PF00903">
    <property type="entry name" value="Glyoxalase"/>
    <property type="match status" value="1"/>
</dbReference>
<dbReference type="EMBL" id="FQWM01000001">
    <property type="protein sequence ID" value="SHG48463.1"/>
    <property type="molecule type" value="Genomic_DNA"/>
</dbReference>
<proteinExistence type="predicted"/>
<gene>
    <name evidence="2" type="ORF">SAMN04488044_0885</name>
</gene>
<accession>A0A1M5K8F9</accession>
<organism evidence="2 3">
    <name type="scientific">Cognatishimia maritima</name>
    <dbReference type="NCBI Taxonomy" id="870908"/>
    <lineage>
        <taxon>Bacteria</taxon>
        <taxon>Pseudomonadati</taxon>
        <taxon>Pseudomonadota</taxon>
        <taxon>Alphaproteobacteria</taxon>
        <taxon>Rhodobacterales</taxon>
        <taxon>Paracoccaceae</taxon>
        <taxon>Cognatishimia</taxon>
    </lineage>
</organism>
<dbReference type="InterPro" id="IPR028973">
    <property type="entry name" value="PhnB-like"/>
</dbReference>
<dbReference type="OrthoDB" id="9795306at2"/>
<dbReference type="InterPro" id="IPR029068">
    <property type="entry name" value="Glyas_Bleomycin-R_OHBP_Dase"/>
</dbReference>
<dbReference type="CDD" id="cd06588">
    <property type="entry name" value="PhnB_like"/>
    <property type="match status" value="1"/>
</dbReference>
<dbReference type="PANTHER" id="PTHR33990">
    <property type="entry name" value="PROTEIN YJDN-RELATED"/>
    <property type="match status" value="1"/>
</dbReference>
<feature type="domain" description="Glyoxalase/fosfomycin resistance/dioxygenase" evidence="1">
    <location>
        <begin position="8"/>
        <end position="130"/>
    </location>
</feature>
<keyword evidence="3" id="KW-1185">Reference proteome</keyword>
<dbReference type="SUPFAM" id="SSF54593">
    <property type="entry name" value="Glyoxalase/Bleomycin resistance protein/Dihydroxybiphenyl dioxygenase"/>
    <property type="match status" value="1"/>
</dbReference>
<dbReference type="RefSeq" id="WP_072791005.1">
    <property type="nucleotide sequence ID" value="NZ_FQWM01000001.1"/>
</dbReference>
<sequence>MSFTPYIFFDGNCSDAIDFYAEVFGADNVMKMPYSEAPPDVGLPPSESRFMHAQINVGDTVLMCSDNPEGAPSMPQSGFAVAHETKTVEDAKEKFAKLLDGGEVTMPFEPTFFSTGFGMLKDKFGTHWMIMVAEAPAQD</sequence>
<evidence type="ECO:0000259" key="1">
    <source>
        <dbReference type="Pfam" id="PF00903"/>
    </source>
</evidence>